<comment type="caution">
    <text evidence="4">The sequence shown here is derived from an EMBL/GenBank/DDBJ whole genome shotgun (WGS) entry which is preliminary data.</text>
</comment>
<reference evidence="4 5" key="1">
    <citation type="journal article" date="2024" name="Genome Biol. Evol.">
        <title>Chromosome-level genome assembly of the viviparous eelpout Zoarces viviparus.</title>
        <authorList>
            <person name="Fuhrmann N."/>
            <person name="Brasseur M.V."/>
            <person name="Bakowski C.E."/>
            <person name="Podsiadlowski L."/>
            <person name="Prost S."/>
            <person name="Krehenwinkel H."/>
            <person name="Mayer C."/>
        </authorList>
    </citation>
    <scope>NUCLEOTIDE SEQUENCE [LARGE SCALE GENOMIC DNA]</scope>
    <source>
        <strain evidence="4">NO-MEL_2022_Ind0_liver</strain>
    </source>
</reference>
<dbReference type="EMBL" id="JBCEZU010000145">
    <property type="protein sequence ID" value="KAK9524951.1"/>
    <property type="molecule type" value="Genomic_DNA"/>
</dbReference>
<evidence type="ECO:0000313" key="4">
    <source>
        <dbReference type="EMBL" id="KAK9524951.1"/>
    </source>
</evidence>
<name>A0AAW1ERB8_ZOAVI</name>
<organism evidence="4 5">
    <name type="scientific">Zoarces viviparus</name>
    <name type="common">Viviparous eelpout</name>
    <name type="synonym">Blennius viviparus</name>
    <dbReference type="NCBI Taxonomy" id="48416"/>
    <lineage>
        <taxon>Eukaryota</taxon>
        <taxon>Metazoa</taxon>
        <taxon>Chordata</taxon>
        <taxon>Craniata</taxon>
        <taxon>Vertebrata</taxon>
        <taxon>Euteleostomi</taxon>
        <taxon>Actinopterygii</taxon>
        <taxon>Neopterygii</taxon>
        <taxon>Teleostei</taxon>
        <taxon>Neoteleostei</taxon>
        <taxon>Acanthomorphata</taxon>
        <taxon>Eupercaria</taxon>
        <taxon>Perciformes</taxon>
        <taxon>Cottioidei</taxon>
        <taxon>Zoarcales</taxon>
        <taxon>Zoarcidae</taxon>
        <taxon>Zoarcinae</taxon>
        <taxon>Zoarces</taxon>
    </lineage>
</organism>
<proteinExistence type="predicted"/>
<dbReference type="InterPro" id="IPR003879">
    <property type="entry name" value="Butyrophylin_SPRY"/>
</dbReference>
<dbReference type="Pfam" id="PF25600">
    <property type="entry name" value="TRIM_CC"/>
    <property type="match status" value="1"/>
</dbReference>
<dbReference type="InterPro" id="IPR058030">
    <property type="entry name" value="TRIM8/14/16/25/29/45/65_CC"/>
</dbReference>
<feature type="compositionally biased region" description="Polar residues" evidence="2">
    <location>
        <begin position="184"/>
        <end position="202"/>
    </location>
</feature>
<evidence type="ECO:0000259" key="3">
    <source>
        <dbReference type="PROSITE" id="PS50188"/>
    </source>
</evidence>
<keyword evidence="1" id="KW-0175">Coiled coil</keyword>
<feature type="domain" description="B30.2/SPRY" evidence="3">
    <location>
        <begin position="395"/>
        <end position="592"/>
    </location>
</feature>
<accession>A0AAW1ERB8</accession>
<dbReference type="InterPro" id="IPR006574">
    <property type="entry name" value="PRY"/>
</dbReference>
<dbReference type="Gene3D" id="2.60.120.920">
    <property type="match status" value="1"/>
</dbReference>
<dbReference type="InterPro" id="IPR013320">
    <property type="entry name" value="ConA-like_dom_sf"/>
</dbReference>
<gene>
    <name evidence="4" type="ORF">VZT92_017308</name>
</gene>
<evidence type="ECO:0000256" key="2">
    <source>
        <dbReference type="SAM" id="MobiDB-lite"/>
    </source>
</evidence>
<dbReference type="Pfam" id="PF00622">
    <property type="entry name" value="SPRY"/>
    <property type="match status" value="1"/>
</dbReference>
<feature type="compositionally biased region" description="Basic and acidic residues" evidence="2">
    <location>
        <begin position="232"/>
        <end position="257"/>
    </location>
</feature>
<dbReference type="Pfam" id="PF13765">
    <property type="entry name" value="PRY"/>
    <property type="match status" value="1"/>
</dbReference>
<dbReference type="Proteomes" id="UP001488805">
    <property type="component" value="Unassembled WGS sequence"/>
</dbReference>
<dbReference type="SUPFAM" id="SSF49899">
    <property type="entry name" value="Concanavalin A-like lectins/glucanases"/>
    <property type="match status" value="1"/>
</dbReference>
<feature type="coiled-coil region" evidence="1">
    <location>
        <begin position="324"/>
        <end position="351"/>
    </location>
</feature>
<dbReference type="PROSITE" id="PS50188">
    <property type="entry name" value="B302_SPRY"/>
    <property type="match status" value="1"/>
</dbReference>
<keyword evidence="5" id="KW-1185">Reference proteome</keyword>
<feature type="compositionally biased region" description="Polar residues" evidence="2">
    <location>
        <begin position="209"/>
        <end position="230"/>
    </location>
</feature>
<protein>
    <recommendedName>
        <fullName evidence="3">B30.2/SPRY domain-containing protein</fullName>
    </recommendedName>
</protein>
<sequence>MSFQSCHCGWSKVTSYQGLRIHQGKKGCTPKGMGIPESEQFRFSSYCPQITYQGPPIKVEEPMMNIFTHPFKSGSQQNTWMNQEDSGQLNWTTPVRTENVPVSPYLTNTTFTGTEDELMEMVRAAVLKRDPRSFPTVMGSQIDGTNRALDFPSVAQPSPRPMSQIFSTQVNPAAAEVPGKETSKSAFQTPPHSSTTHQTIGNTRRALDFSTSAQQVGQQVWNIPTTTAQETVRPKEREQEKEKEKEDQKLQKVRQDRTRADLQQKIQTREQKMAEVRSSVKACKGGLDAEWLEINNVFSEVMRVVEDTRQKALQPLEGRRKRVKREGQDLVQKLQKEIDKLKMTIDELDKTPDLQVSPQTGLGETCDWRNVTVDTLFSFGTLRTITSNMMEEIHKELDKLSSVELKRIPTFAVDVKLDPTTAHPCLVLSPDGKTVRDGGRTQKVPDAPRRFDMFGSILGLNRLSSGKSYWEVEVGSKTGWDLGVARRDAKRKGKLSLSPDSGYWAIVHYEDDKYAALTAPPASLSLTGKPQKVGVFVDYEEGLVSFYHVAGRSHIYSFTECSFSDEVFPYFSPHLKQNEKNTHPLIISAVKQQQ</sequence>
<evidence type="ECO:0000256" key="1">
    <source>
        <dbReference type="SAM" id="Coils"/>
    </source>
</evidence>
<dbReference type="CDD" id="cd13733">
    <property type="entry name" value="SPRY_PRY_C-I_1"/>
    <property type="match status" value="1"/>
</dbReference>
<dbReference type="InterPro" id="IPR001870">
    <property type="entry name" value="B30.2/SPRY"/>
</dbReference>
<feature type="region of interest" description="Disordered" evidence="2">
    <location>
        <begin position="175"/>
        <end position="257"/>
    </location>
</feature>
<dbReference type="InterPro" id="IPR043136">
    <property type="entry name" value="B30.2/SPRY_sf"/>
</dbReference>
<dbReference type="InterPro" id="IPR003877">
    <property type="entry name" value="SPRY_dom"/>
</dbReference>
<dbReference type="PANTHER" id="PTHR24103">
    <property type="entry name" value="E3 UBIQUITIN-PROTEIN LIGASE TRIM"/>
    <property type="match status" value="1"/>
</dbReference>
<dbReference type="PRINTS" id="PR01407">
    <property type="entry name" value="BUTYPHLNCDUF"/>
</dbReference>
<dbReference type="AlphaFoldDB" id="A0AAW1ERB8"/>
<dbReference type="InterPro" id="IPR050143">
    <property type="entry name" value="TRIM/RBCC"/>
</dbReference>
<dbReference type="SMART" id="SM00449">
    <property type="entry name" value="SPRY"/>
    <property type="match status" value="1"/>
</dbReference>
<evidence type="ECO:0000313" key="5">
    <source>
        <dbReference type="Proteomes" id="UP001488805"/>
    </source>
</evidence>
<dbReference type="FunFam" id="2.60.120.920:FF:000004">
    <property type="entry name" value="Butyrophilin subfamily 1 member A1"/>
    <property type="match status" value="1"/>
</dbReference>
<dbReference type="SMART" id="SM00589">
    <property type="entry name" value="PRY"/>
    <property type="match status" value="1"/>
</dbReference>